<proteinExistence type="predicted"/>
<dbReference type="GO" id="GO:0016887">
    <property type="term" value="F:ATP hydrolysis activity"/>
    <property type="evidence" value="ECO:0007669"/>
    <property type="project" value="InterPro"/>
</dbReference>
<dbReference type="PANTHER" id="PTHR48470:SF1">
    <property type="entry name" value="CELL DIVISION CONTROL PROTEIN 48 C ISOFORM 1"/>
    <property type="match status" value="1"/>
</dbReference>
<organism evidence="2 3">
    <name type="scientific">Ditylenchus dipsaci</name>
    <dbReference type="NCBI Taxonomy" id="166011"/>
    <lineage>
        <taxon>Eukaryota</taxon>
        <taxon>Metazoa</taxon>
        <taxon>Ecdysozoa</taxon>
        <taxon>Nematoda</taxon>
        <taxon>Chromadorea</taxon>
        <taxon>Rhabditida</taxon>
        <taxon>Tylenchina</taxon>
        <taxon>Tylenchomorpha</taxon>
        <taxon>Sphaerularioidea</taxon>
        <taxon>Anguinidae</taxon>
        <taxon>Anguininae</taxon>
        <taxon>Ditylenchus</taxon>
    </lineage>
</organism>
<accession>A0A915DG61</accession>
<name>A0A915DG61_9BILA</name>
<keyword evidence="2" id="KW-1185">Reference proteome</keyword>
<dbReference type="InterPro" id="IPR055278">
    <property type="entry name" value="CDC48c"/>
</dbReference>
<protein>
    <submittedName>
        <fullName evidence="3">ATPase AAA-type core domain-containing protein</fullName>
    </submittedName>
</protein>
<dbReference type="WBParaSite" id="jg18912">
    <property type="protein sequence ID" value="jg18912"/>
    <property type="gene ID" value="jg18912"/>
</dbReference>
<evidence type="ECO:0000313" key="2">
    <source>
        <dbReference type="Proteomes" id="UP000887574"/>
    </source>
</evidence>
<dbReference type="Proteomes" id="UP000887574">
    <property type="component" value="Unplaced"/>
</dbReference>
<dbReference type="InterPro" id="IPR003959">
    <property type="entry name" value="ATPase_AAA_core"/>
</dbReference>
<dbReference type="GO" id="GO:0005524">
    <property type="term" value="F:ATP binding"/>
    <property type="evidence" value="ECO:0007669"/>
    <property type="project" value="InterPro"/>
</dbReference>
<dbReference type="PANTHER" id="PTHR48470">
    <property type="entry name" value="CELL DIVISION CONTROL PROTEIN 48 C ISOFORM 1"/>
    <property type="match status" value="1"/>
</dbReference>
<dbReference type="SUPFAM" id="SSF52540">
    <property type="entry name" value="P-loop containing nucleoside triphosphate hydrolases"/>
    <property type="match status" value="1"/>
</dbReference>
<feature type="domain" description="ATPase AAA-type core" evidence="1">
    <location>
        <begin position="61"/>
        <end position="141"/>
    </location>
</feature>
<dbReference type="Gene3D" id="3.40.50.300">
    <property type="entry name" value="P-loop containing nucleotide triphosphate hydrolases"/>
    <property type="match status" value="1"/>
</dbReference>
<dbReference type="InterPro" id="IPR027417">
    <property type="entry name" value="P-loop_NTPase"/>
</dbReference>
<evidence type="ECO:0000313" key="3">
    <source>
        <dbReference type="WBParaSite" id="jg18912"/>
    </source>
</evidence>
<evidence type="ECO:0000259" key="1">
    <source>
        <dbReference type="Pfam" id="PF00004"/>
    </source>
</evidence>
<dbReference type="Pfam" id="PF00004">
    <property type="entry name" value="AAA"/>
    <property type="match status" value="1"/>
</dbReference>
<sequence length="217" mass="24266">MAFNGEDKYVFSKSNVLGACDNQFKIAEELTVHIRFLIQEANSTERIQKGFSCMGQRVQVSQLCAADLMFVKRSEMGRQMRGLFSQAVKCAPCILLIDDIDVVASKKAMEQSEVRQGIVARINFSLDELDSPRVLVAGTASGQLIQMNVPDEGGRLQIIEIIIRNHKINSEKAEVIAQIRNSRELGKCASAIEFCDFDKAVARMAKSQFIQMNSWIK</sequence>
<dbReference type="AlphaFoldDB" id="A0A915DG61"/>
<reference evidence="3" key="1">
    <citation type="submission" date="2022-11" db="UniProtKB">
        <authorList>
            <consortium name="WormBaseParasite"/>
        </authorList>
    </citation>
    <scope>IDENTIFICATION</scope>
</reference>